<sequence length="679" mass="74729">MPPAHTPSSPPPQIPFTLRECHTLRLPSESTCFGNLRVCLRTESGKSSPFVALSSSNHASFELVKSRKTPYKIIQSGEERSANRSAKSKARERNLERKKKQNADSNGELNTKESSSDNNSKKDASKDEETHNATDGCLEELIVSTDVIGGDGENWEDWSDPNSTAVEAVAVRRQTGSKVSYTLRISRRHHQGRERRKGKAAKAESEKKEDQEQNQETPVPTLQDAPTSTSTPNPNDSLLPEEPSNQTIDLNYAPLVLHLTYLPRNYVKTLTLLVSSNDSSSIRIYQPLNNNLGEFTEITDSHEKNKILPRMTDTFPSPILTLDSTFNLSTSSTYEYHAIVGCKNGYIRVISFNPQKNTEKFGNFYVDGPVSTVQVRGGGGGVRLLVGSLAGFACVYTREGGEESDNGEGGKRGMGFGKPLVFMVGPEDAVICIYEANFPSLSGTALFVGTHSGKILVFDKVLEPENMITAEEEDAEEEKKEVRGEVPETPDYWNWKTDAPKVEVSDVLLNIKDKVEEVRGVEAVEAIHDTSKDDGKADDKIKAEPNSAETNSKNNKVEKTTTTPSSSPTASKISLSKSAPVITATEESSPETSPPSSPPPSNVVLKPTYKLVETRQLPYPVHKFGVGDIDSDGINELVVLTKETIHVFKRDDQEIVQVCEAKMNIIEERRKAKEVESKI</sequence>
<feature type="compositionally biased region" description="Pro residues" evidence="1">
    <location>
        <begin position="592"/>
        <end position="601"/>
    </location>
</feature>
<gene>
    <name evidence="2" type="ORF">TrLO_g13793</name>
</gene>
<feature type="compositionally biased region" description="Basic and acidic residues" evidence="1">
    <location>
        <begin position="201"/>
        <end position="211"/>
    </location>
</feature>
<dbReference type="OrthoDB" id="10267127at2759"/>
<evidence type="ECO:0000313" key="2">
    <source>
        <dbReference type="EMBL" id="GMI10607.1"/>
    </source>
</evidence>
<dbReference type="Proteomes" id="UP001165122">
    <property type="component" value="Unassembled WGS sequence"/>
</dbReference>
<dbReference type="EMBL" id="BRXW01000151">
    <property type="protein sequence ID" value="GMI10607.1"/>
    <property type="molecule type" value="Genomic_DNA"/>
</dbReference>
<dbReference type="GO" id="GO:0034198">
    <property type="term" value="P:cellular response to amino acid starvation"/>
    <property type="evidence" value="ECO:0007669"/>
    <property type="project" value="TreeGrafter"/>
</dbReference>
<name>A0A9W7KT41_9STRA</name>
<dbReference type="InterPro" id="IPR036322">
    <property type="entry name" value="WD40_repeat_dom_sf"/>
</dbReference>
<comment type="caution">
    <text evidence="2">The sequence shown here is derived from an EMBL/GenBank/DDBJ whole genome shotgun (WGS) entry which is preliminary data.</text>
</comment>
<dbReference type="PANTHER" id="PTHR15435:SF2">
    <property type="entry name" value="KICSTOR COMPLEX PROTEIN KAPTIN"/>
    <property type="match status" value="1"/>
</dbReference>
<dbReference type="InterPro" id="IPR029982">
    <property type="entry name" value="Kptn"/>
</dbReference>
<dbReference type="SUPFAM" id="SSF50978">
    <property type="entry name" value="WD40 repeat-like"/>
    <property type="match status" value="1"/>
</dbReference>
<dbReference type="GO" id="GO:0015629">
    <property type="term" value="C:actin cytoskeleton"/>
    <property type="evidence" value="ECO:0007669"/>
    <property type="project" value="InterPro"/>
</dbReference>
<keyword evidence="3" id="KW-1185">Reference proteome</keyword>
<organism evidence="2 3">
    <name type="scientific">Triparma laevis f. longispina</name>
    <dbReference type="NCBI Taxonomy" id="1714387"/>
    <lineage>
        <taxon>Eukaryota</taxon>
        <taxon>Sar</taxon>
        <taxon>Stramenopiles</taxon>
        <taxon>Ochrophyta</taxon>
        <taxon>Bolidophyceae</taxon>
        <taxon>Parmales</taxon>
        <taxon>Triparmaceae</taxon>
        <taxon>Triparma</taxon>
    </lineage>
</organism>
<feature type="compositionally biased region" description="Basic and acidic residues" evidence="1">
    <location>
        <begin position="110"/>
        <end position="132"/>
    </location>
</feature>
<proteinExistence type="predicted"/>
<accession>A0A9W7KT41</accession>
<feature type="compositionally biased region" description="Polar residues" evidence="1">
    <location>
        <begin position="214"/>
        <end position="236"/>
    </location>
</feature>
<dbReference type="GO" id="GO:1904262">
    <property type="term" value="P:negative regulation of TORC1 signaling"/>
    <property type="evidence" value="ECO:0007669"/>
    <property type="project" value="TreeGrafter"/>
</dbReference>
<dbReference type="GO" id="GO:0051015">
    <property type="term" value="F:actin filament binding"/>
    <property type="evidence" value="ECO:0007669"/>
    <property type="project" value="TreeGrafter"/>
</dbReference>
<feature type="compositionally biased region" description="Low complexity" evidence="1">
    <location>
        <begin position="560"/>
        <end position="578"/>
    </location>
</feature>
<reference evidence="3" key="1">
    <citation type="journal article" date="2023" name="Commun. Biol.">
        <title>Genome analysis of Parmales, the sister group of diatoms, reveals the evolutionary specialization of diatoms from phago-mixotrophs to photoautotrophs.</title>
        <authorList>
            <person name="Ban H."/>
            <person name="Sato S."/>
            <person name="Yoshikawa S."/>
            <person name="Yamada K."/>
            <person name="Nakamura Y."/>
            <person name="Ichinomiya M."/>
            <person name="Sato N."/>
            <person name="Blanc-Mathieu R."/>
            <person name="Endo H."/>
            <person name="Kuwata A."/>
            <person name="Ogata H."/>
        </authorList>
    </citation>
    <scope>NUCLEOTIDE SEQUENCE [LARGE SCALE GENOMIC DNA]</scope>
    <source>
        <strain evidence="3">NIES 3700</strain>
    </source>
</reference>
<dbReference type="GO" id="GO:0007015">
    <property type="term" value="P:actin filament organization"/>
    <property type="evidence" value="ECO:0007669"/>
    <property type="project" value="InterPro"/>
</dbReference>
<dbReference type="AlphaFoldDB" id="A0A9W7KT41"/>
<evidence type="ECO:0000256" key="1">
    <source>
        <dbReference type="SAM" id="MobiDB-lite"/>
    </source>
</evidence>
<evidence type="ECO:0000313" key="3">
    <source>
        <dbReference type="Proteomes" id="UP001165122"/>
    </source>
</evidence>
<feature type="compositionally biased region" description="Basic and acidic residues" evidence="1">
    <location>
        <begin position="529"/>
        <end position="543"/>
    </location>
</feature>
<protein>
    <submittedName>
        <fullName evidence="2">Uncharacterized protein</fullName>
    </submittedName>
</protein>
<feature type="compositionally biased region" description="Basic residues" evidence="1">
    <location>
        <begin position="185"/>
        <end position="200"/>
    </location>
</feature>
<feature type="region of interest" description="Disordered" evidence="1">
    <location>
        <begin position="180"/>
        <end position="245"/>
    </location>
</feature>
<feature type="region of interest" description="Disordered" evidence="1">
    <location>
        <begin position="74"/>
        <end position="138"/>
    </location>
</feature>
<feature type="region of interest" description="Disordered" evidence="1">
    <location>
        <begin position="529"/>
        <end position="604"/>
    </location>
</feature>
<dbReference type="PANTHER" id="PTHR15435">
    <property type="entry name" value="KICSTOR COMPLEX PROTEIN KAPTIN"/>
    <property type="match status" value="1"/>
</dbReference>
<dbReference type="GO" id="GO:0030027">
    <property type="term" value="C:lamellipodium"/>
    <property type="evidence" value="ECO:0007669"/>
    <property type="project" value="TreeGrafter"/>
</dbReference>